<dbReference type="InterPro" id="IPR013655">
    <property type="entry name" value="PAS_fold_3"/>
</dbReference>
<dbReference type="PANTHER" id="PTHR43304:SF1">
    <property type="entry name" value="PAC DOMAIN-CONTAINING PROTEIN"/>
    <property type="match status" value="1"/>
</dbReference>
<dbReference type="CDD" id="cd00130">
    <property type="entry name" value="PAS"/>
    <property type="match status" value="4"/>
</dbReference>
<dbReference type="SUPFAM" id="SSF47384">
    <property type="entry name" value="Homodimeric domain of signal transducing histidine kinase"/>
    <property type="match status" value="1"/>
</dbReference>
<evidence type="ECO:0000256" key="5">
    <source>
        <dbReference type="ARBA" id="ARBA00022553"/>
    </source>
</evidence>
<dbReference type="InterPro" id="IPR000700">
    <property type="entry name" value="PAS-assoc_C"/>
</dbReference>
<sequence>MSNSKPSFIYGDEKRFELLANLSRDVLFDWDIDNDTVWKNTAFNEQYSYSENEIESASGWWLDRVHPDDRNRVDDIVLNATKTASDISFSCKFRRGDQTYVHINVTGRVIARENTAVHIIGSIVDISEVSLLKQRIEESKESLEFALKAADIGTWDLDIKTRVVTWNERCKQLYGYSKDDNVGYESVLALTHPDDEESVRTAVNNALDFASGGVYDIQFRTVGAEDKKIRWLHCKGQAYFNDENQAYRFSGIAQDISEQVEAAKKINDNERMAKVAVEGVGIGTFNINLVDDSIIYSPQLCRIITGRETEDFKRADFFKFIHPDDKTIRELAMHDVMTSGKMSFIARFIHYDQSIHWIKVQATCEFSASKKPLSIIGICQDITSDILLQEEQKKLLSLVENSADYMGIADGDGNVFYINSAGKELVGIDPDVDVRSLNATDFYKSEHFKLISDEVVTSLREKNKWSGEITFSHFKTGEAIPCFANFIGISDPLSGAISLRGATIRDLRPEIASKKALLESEKSFRNLILEAPFPTALYIGKEMKIEIANDEMIKLWGKDSTVIGKTLHEALPELSSQPFHQLLRNVFESGIDYHTDQQPADLVVDGTLQRFWFNFTYRPLHDVNGNVYGIINMAVDLTRQVHLQNLKDEFLGIASHELKTPVTSLKAYTQVLERILKREGDATKIDMVSRMDKQLNRLNSLIGDLLDVTKIQTGKLQFNNSYFDFNTLVSEIVVDLQHTTTKHAIRIVQEEMPEIYADKDKIGQVITNLVENAIKYSPQPGDIVAQSFVKPREVVFRVIDYGIGISKNKQDKVFEQFYRVNEKAHLVYPGLGLGLYISSEIIKRCGGKIWFESEEGRGSTFSFSIPLTAG</sequence>
<feature type="domain" description="PAC" evidence="14">
    <location>
        <begin position="215"/>
        <end position="268"/>
    </location>
</feature>
<evidence type="ECO:0000256" key="9">
    <source>
        <dbReference type="ARBA" id="ARBA00022840"/>
    </source>
</evidence>
<comment type="subcellular location">
    <subcellularLocation>
        <location evidence="2">Cell membrane</location>
    </subcellularLocation>
</comment>
<dbReference type="Gene3D" id="3.30.450.20">
    <property type="entry name" value="PAS domain"/>
    <property type="match status" value="5"/>
</dbReference>
<evidence type="ECO:0000259" key="12">
    <source>
        <dbReference type="PROSITE" id="PS50109"/>
    </source>
</evidence>
<dbReference type="InterPro" id="IPR052162">
    <property type="entry name" value="Sensor_kinase/Photoreceptor"/>
</dbReference>
<keyword evidence="4" id="KW-1003">Cell membrane</keyword>
<name>A0A7K1Y9S6_9SPHI</name>
<dbReference type="SMART" id="SM00091">
    <property type="entry name" value="PAS"/>
    <property type="match status" value="4"/>
</dbReference>
<gene>
    <name evidence="15" type="ORF">GS399_10110</name>
</gene>
<dbReference type="Gene3D" id="2.10.70.100">
    <property type="match status" value="1"/>
</dbReference>
<keyword evidence="6" id="KW-0808">Transferase</keyword>
<dbReference type="Pfam" id="PF00512">
    <property type="entry name" value="HisKA"/>
    <property type="match status" value="1"/>
</dbReference>
<dbReference type="SUPFAM" id="SSF55785">
    <property type="entry name" value="PYP-like sensor domain (PAS domain)"/>
    <property type="match status" value="5"/>
</dbReference>
<dbReference type="InterPro" id="IPR036097">
    <property type="entry name" value="HisK_dim/P_sf"/>
</dbReference>
<dbReference type="SMART" id="SM00086">
    <property type="entry name" value="PAC"/>
    <property type="match status" value="4"/>
</dbReference>
<reference evidence="15 16" key="1">
    <citation type="submission" date="2019-11" db="EMBL/GenBank/DDBJ databases">
        <title>Pedobacter sp. HMF7647 Genome sequencing and assembly.</title>
        <authorList>
            <person name="Kang H."/>
            <person name="Kim H."/>
            <person name="Joh K."/>
        </authorList>
    </citation>
    <scope>NUCLEOTIDE SEQUENCE [LARGE SCALE GENOMIC DNA]</scope>
    <source>
        <strain evidence="15 16">HMF7647</strain>
    </source>
</reference>
<dbReference type="Pfam" id="PF02518">
    <property type="entry name" value="HATPase_c"/>
    <property type="match status" value="1"/>
</dbReference>
<evidence type="ECO:0000256" key="8">
    <source>
        <dbReference type="ARBA" id="ARBA00022777"/>
    </source>
</evidence>
<evidence type="ECO:0000256" key="4">
    <source>
        <dbReference type="ARBA" id="ARBA00022475"/>
    </source>
</evidence>
<comment type="catalytic activity">
    <reaction evidence="1">
        <text>ATP + protein L-histidine = ADP + protein N-phospho-L-histidine.</text>
        <dbReference type="EC" id="2.7.13.3"/>
    </reaction>
</comment>
<evidence type="ECO:0000259" key="14">
    <source>
        <dbReference type="PROSITE" id="PS50113"/>
    </source>
</evidence>
<dbReference type="InterPro" id="IPR004358">
    <property type="entry name" value="Sig_transdc_His_kin-like_C"/>
</dbReference>
<evidence type="ECO:0000313" key="16">
    <source>
        <dbReference type="Proteomes" id="UP000466586"/>
    </source>
</evidence>
<dbReference type="Gene3D" id="3.30.565.10">
    <property type="entry name" value="Histidine kinase-like ATPase, C-terminal domain"/>
    <property type="match status" value="1"/>
</dbReference>
<dbReference type="EC" id="2.7.13.3" evidence="3"/>
<dbReference type="Proteomes" id="UP000466586">
    <property type="component" value="Unassembled WGS sequence"/>
</dbReference>
<dbReference type="InterPro" id="IPR001610">
    <property type="entry name" value="PAC"/>
</dbReference>
<dbReference type="PRINTS" id="PR00344">
    <property type="entry name" value="BCTRLSENSOR"/>
</dbReference>
<feature type="domain" description="Histidine kinase" evidence="12">
    <location>
        <begin position="653"/>
        <end position="869"/>
    </location>
</feature>
<evidence type="ECO:0000256" key="10">
    <source>
        <dbReference type="ARBA" id="ARBA00023012"/>
    </source>
</evidence>
<dbReference type="SMART" id="SM00388">
    <property type="entry name" value="HisKA"/>
    <property type="match status" value="1"/>
</dbReference>
<dbReference type="InterPro" id="IPR000014">
    <property type="entry name" value="PAS"/>
</dbReference>
<dbReference type="PROSITE" id="PS50109">
    <property type="entry name" value="HIS_KIN"/>
    <property type="match status" value="1"/>
</dbReference>
<evidence type="ECO:0000256" key="1">
    <source>
        <dbReference type="ARBA" id="ARBA00000085"/>
    </source>
</evidence>
<dbReference type="Pfam" id="PF08447">
    <property type="entry name" value="PAS_3"/>
    <property type="match status" value="3"/>
</dbReference>
<evidence type="ECO:0000259" key="13">
    <source>
        <dbReference type="PROSITE" id="PS50112"/>
    </source>
</evidence>
<dbReference type="FunFam" id="3.30.565.10:FF:000023">
    <property type="entry name" value="PAS domain-containing sensor histidine kinase"/>
    <property type="match status" value="1"/>
</dbReference>
<dbReference type="CDD" id="cd00075">
    <property type="entry name" value="HATPase"/>
    <property type="match status" value="1"/>
</dbReference>
<dbReference type="InterPro" id="IPR003594">
    <property type="entry name" value="HATPase_dom"/>
</dbReference>
<dbReference type="Gene3D" id="1.10.287.130">
    <property type="match status" value="1"/>
</dbReference>
<dbReference type="InterPro" id="IPR005467">
    <property type="entry name" value="His_kinase_dom"/>
</dbReference>
<organism evidence="15 16">
    <name type="scientific">Hufsiella arboris</name>
    <dbReference type="NCBI Taxonomy" id="2695275"/>
    <lineage>
        <taxon>Bacteria</taxon>
        <taxon>Pseudomonadati</taxon>
        <taxon>Bacteroidota</taxon>
        <taxon>Sphingobacteriia</taxon>
        <taxon>Sphingobacteriales</taxon>
        <taxon>Sphingobacteriaceae</taxon>
        <taxon>Hufsiella</taxon>
    </lineage>
</organism>
<keyword evidence="10" id="KW-0902">Two-component regulatory system</keyword>
<evidence type="ECO:0000256" key="11">
    <source>
        <dbReference type="ARBA" id="ARBA00023136"/>
    </source>
</evidence>
<keyword evidence="7" id="KW-0547">Nucleotide-binding</keyword>
<keyword evidence="16" id="KW-1185">Reference proteome</keyword>
<dbReference type="EMBL" id="WVHT01000004">
    <property type="protein sequence ID" value="MXV51322.1"/>
    <property type="molecule type" value="Genomic_DNA"/>
</dbReference>
<dbReference type="NCBIfam" id="TIGR00229">
    <property type="entry name" value="sensory_box"/>
    <property type="match status" value="2"/>
</dbReference>
<dbReference type="GO" id="GO:0005886">
    <property type="term" value="C:plasma membrane"/>
    <property type="evidence" value="ECO:0007669"/>
    <property type="project" value="UniProtKB-SubCell"/>
</dbReference>
<comment type="caution">
    <text evidence="15">The sequence shown here is derived from an EMBL/GenBank/DDBJ whole genome shotgun (WGS) entry which is preliminary data.</text>
</comment>
<feature type="domain" description="PAS" evidence="13">
    <location>
        <begin position="12"/>
        <end position="84"/>
    </location>
</feature>
<dbReference type="InterPro" id="IPR003661">
    <property type="entry name" value="HisK_dim/P_dom"/>
</dbReference>
<dbReference type="AlphaFoldDB" id="A0A7K1Y9S6"/>
<evidence type="ECO:0000256" key="6">
    <source>
        <dbReference type="ARBA" id="ARBA00022679"/>
    </source>
</evidence>
<evidence type="ECO:0000313" key="15">
    <source>
        <dbReference type="EMBL" id="MXV51322.1"/>
    </source>
</evidence>
<dbReference type="GO" id="GO:0005524">
    <property type="term" value="F:ATP binding"/>
    <property type="evidence" value="ECO:0007669"/>
    <property type="project" value="UniProtKB-KW"/>
</dbReference>
<dbReference type="Pfam" id="PF13426">
    <property type="entry name" value="PAS_9"/>
    <property type="match status" value="1"/>
</dbReference>
<dbReference type="Pfam" id="PF08448">
    <property type="entry name" value="PAS_4"/>
    <property type="match status" value="1"/>
</dbReference>
<keyword evidence="5" id="KW-0597">Phosphoprotein</keyword>
<evidence type="ECO:0000256" key="2">
    <source>
        <dbReference type="ARBA" id="ARBA00004236"/>
    </source>
</evidence>
<accession>A0A7K1Y9S6</accession>
<proteinExistence type="predicted"/>
<dbReference type="PANTHER" id="PTHR43304">
    <property type="entry name" value="PHYTOCHROME-LIKE PROTEIN CPH1"/>
    <property type="match status" value="1"/>
</dbReference>
<dbReference type="InterPro" id="IPR036890">
    <property type="entry name" value="HATPase_C_sf"/>
</dbReference>
<protein>
    <recommendedName>
        <fullName evidence="3">histidine kinase</fullName>
        <ecNumber evidence="3">2.7.13.3</ecNumber>
    </recommendedName>
</protein>
<evidence type="ECO:0000256" key="7">
    <source>
        <dbReference type="ARBA" id="ARBA00022741"/>
    </source>
</evidence>
<evidence type="ECO:0000256" key="3">
    <source>
        <dbReference type="ARBA" id="ARBA00012438"/>
    </source>
</evidence>
<keyword evidence="9" id="KW-0067">ATP-binding</keyword>
<feature type="domain" description="PAS" evidence="13">
    <location>
        <begin position="391"/>
        <end position="462"/>
    </location>
</feature>
<dbReference type="SMART" id="SM00387">
    <property type="entry name" value="HATPase_c"/>
    <property type="match status" value="1"/>
</dbReference>
<dbReference type="GO" id="GO:0000155">
    <property type="term" value="F:phosphorelay sensor kinase activity"/>
    <property type="evidence" value="ECO:0007669"/>
    <property type="project" value="InterPro"/>
</dbReference>
<dbReference type="PROSITE" id="PS50112">
    <property type="entry name" value="PAS"/>
    <property type="match status" value="3"/>
</dbReference>
<keyword evidence="11" id="KW-0472">Membrane</keyword>
<keyword evidence="8" id="KW-0418">Kinase</keyword>
<dbReference type="CDD" id="cd00082">
    <property type="entry name" value="HisKA"/>
    <property type="match status" value="1"/>
</dbReference>
<dbReference type="RefSeq" id="WP_160844501.1">
    <property type="nucleotide sequence ID" value="NZ_WVHT01000004.1"/>
</dbReference>
<dbReference type="InterPro" id="IPR013656">
    <property type="entry name" value="PAS_4"/>
</dbReference>
<feature type="domain" description="PAS" evidence="13">
    <location>
        <begin position="139"/>
        <end position="210"/>
    </location>
</feature>
<dbReference type="InterPro" id="IPR035965">
    <property type="entry name" value="PAS-like_dom_sf"/>
</dbReference>
<dbReference type="SUPFAM" id="SSF55874">
    <property type="entry name" value="ATPase domain of HSP90 chaperone/DNA topoisomerase II/histidine kinase"/>
    <property type="match status" value="1"/>
</dbReference>
<dbReference type="PROSITE" id="PS50113">
    <property type="entry name" value="PAC"/>
    <property type="match status" value="1"/>
</dbReference>